<dbReference type="OrthoDB" id="1261251at2"/>
<sequence>MPLFIIFGISTKLKAKPSGTFICPACQTERTYAELRKSRWFTLFFIPLIPLGSSSQGRVQCTACGSEFDKDVLT</sequence>
<name>A0A517Z5V4_9PLAN</name>
<gene>
    <name evidence="2" type="ORF">Mal4_21700</name>
</gene>
<evidence type="ECO:0000313" key="2">
    <source>
        <dbReference type="EMBL" id="QDU37853.1"/>
    </source>
</evidence>
<accession>A0A517Z5V4</accession>
<dbReference type="Proteomes" id="UP000320496">
    <property type="component" value="Chromosome"/>
</dbReference>
<evidence type="ECO:0000313" key="3">
    <source>
        <dbReference type="Proteomes" id="UP000320496"/>
    </source>
</evidence>
<dbReference type="InterPro" id="IPR031493">
    <property type="entry name" value="Zinc_ribbon_15"/>
</dbReference>
<dbReference type="KEGG" id="mri:Mal4_21700"/>
<keyword evidence="3" id="KW-1185">Reference proteome</keyword>
<reference evidence="2 3" key="1">
    <citation type="submission" date="2019-02" db="EMBL/GenBank/DDBJ databases">
        <title>Deep-cultivation of Planctomycetes and their phenomic and genomic characterization uncovers novel biology.</title>
        <authorList>
            <person name="Wiegand S."/>
            <person name="Jogler M."/>
            <person name="Boedeker C."/>
            <person name="Pinto D."/>
            <person name="Vollmers J."/>
            <person name="Rivas-Marin E."/>
            <person name="Kohn T."/>
            <person name="Peeters S.H."/>
            <person name="Heuer A."/>
            <person name="Rast P."/>
            <person name="Oberbeckmann S."/>
            <person name="Bunk B."/>
            <person name="Jeske O."/>
            <person name="Meyerdierks A."/>
            <person name="Storesund J.E."/>
            <person name="Kallscheuer N."/>
            <person name="Luecker S."/>
            <person name="Lage O.M."/>
            <person name="Pohl T."/>
            <person name="Merkel B.J."/>
            <person name="Hornburger P."/>
            <person name="Mueller R.-W."/>
            <person name="Bruemmer F."/>
            <person name="Labrenz M."/>
            <person name="Spormann A.M."/>
            <person name="Op den Camp H."/>
            <person name="Overmann J."/>
            <person name="Amann R."/>
            <person name="Jetten M.S.M."/>
            <person name="Mascher T."/>
            <person name="Medema M.H."/>
            <person name="Devos D.P."/>
            <person name="Kaster A.-K."/>
            <person name="Ovreas L."/>
            <person name="Rohde M."/>
            <person name="Galperin M.Y."/>
            <person name="Jogler C."/>
        </authorList>
    </citation>
    <scope>NUCLEOTIDE SEQUENCE [LARGE SCALE GENOMIC DNA]</scope>
    <source>
        <strain evidence="2 3">Mal4</strain>
    </source>
</reference>
<dbReference type="RefSeq" id="WP_145369104.1">
    <property type="nucleotide sequence ID" value="NZ_CP036275.1"/>
</dbReference>
<organism evidence="2 3">
    <name type="scientific">Maioricimonas rarisocia</name>
    <dbReference type="NCBI Taxonomy" id="2528026"/>
    <lineage>
        <taxon>Bacteria</taxon>
        <taxon>Pseudomonadati</taxon>
        <taxon>Planctomycetota</taxon>
        <taxon>Planctomycetia</taxon>
        <taxon>Planctomycetales</taxon>
        <taxon>Planctomycetaceae</taxon>
        <taxon>Maioricimonas</taxon>
    </lineage>
</organism>
<dbReference type="EMBL" id="CP036275">
    <property type="protein sequence ID" value="QDU37853.1"/>
    <property type="molecule type" value="Genomic_DNA"/>
</dbReference>
<protein>
    <recommendedName>
        <fullName evidence="1">Zinc-ribbon 15 domain-containing protein</fullName>
    </recommendedName>
</protein>
<evidence type="ECO:0000259" key="1">
    <source>
        <dbReference type="Pfam" id="PF17032"/>
    </source>
</evidence>
<dbReference type="AlphaFoldDB" id="A0A517Z5V4"/>
<proteinExistence type="predicted"/>
<feature type="domain" description="Zinc-ribbon 15" evidence="1">
    <location>
        <begin position="22"/>
        <end position="70"/>
    </location>
</feature>
<dbReference type="Pfam" id="PF17032">
    <property type="entry name" value="Zn_ribbon_15"/>
    <property type="match status" value="1"/>
</dbReference>